<proteinExistence type="predicted"/>
<organism evidence="2 3">
    <name type="scientific">Friedmanniomyces endolithicus</name>
    <dbReference type="NCBI Taxonomy" id="329885"/>
    <lineage>
        <taxon>Eukaryota</taxon>
        <taxon>Fungi</taxon>
        <taxon>Dikarya</taxon>
        <taxon>Ascomycota</taxon>
        <taxon>Pezizomycotina</taxon>
        <taxon>Dothideomycetes</taxon>
        <taxon>Dothideomycetidae</taxon>
        <taxon>Mycosphaerellales</taxon>
        <taxon>Teratosphaeriaceae</taxon>
        <taxon>Friedmanniomyces</taxon>
    </lineage>
</organism>
<evidence type="ECO:0000313" key="2">
    <source>
        <dbReference type="EMBL" id="TKA41397.1"/>
    </source>
</evidence>
<protein>
    <submittedName>
        <fullName evidence="2">Uncharacterized protein</fullName>
    </submittedName>
</protein>
<dbReference type="Proteomes" id="UP000310066">
    <property type="component" value="Unassembled WGS sequence"/>
</dbReference>
<sequence length="316" mass="35056">MIAEFMEEYRQRCLVTEALGLRPAHDPPLKRDPRFEEAWNEVVIARRRQNARTANMCDLESASSAVPSQMQPRLPETSKHDQDIGLQADIQETALAAGVPLSHPSLKVFRTAHDPPRAFRLGTSRPMRRQMAEEAALAAEMPGPTFVEPASTAAQYSGIRTWGSKGTSRTKEQRDAAAAALERSLAPPQASIEDLIAKYQSQPRAFKRARPRARLQPNELAAIIGVPVYRSEPPASTLAPLADDAAAGDVDNAFIVDHTEWDRRFEIAEARRQERQVQLVPELELKLEAGDVTGIFSKLSSWACSAMAWVKEKIWG</sequence>
<evidence type="ECO:0000256" key="1">
    <source>
        <dbReference type="SAM" id="MobiDB-lite"/>
    </source>
</evidence>
<dbReference type="OrthoDB" id="3923104at2759"/>
<comment type="caution">
    <text evidence="2">The sequence shown here is derived from an EMBL/GenBank/DDBJ whole genome shotgun (WGS) entry which is preliminary data.</text>
</comment>
<name>A0A4U0UZ47_9PEZI</name>
<feature type="region of interest" description="Disordered" evidence="1">
    <location>
        <begin position="60"/>
        <end position="79"/>
    </location>
</feature>
<reference evidence="2 3" key="1">
    <citation type="submission" date="2017-03" db="EMBL/GenBank/DDBJ databases">
        <title>Genomes of endolithic fungi from Antarctica.</title>
        <authorList>
            <person name="Coleine C."/>
            <person name="Masonjones S."/>
            <person name="Stajich J.E."/>
        </authorList>
    </citation>
    <scope>NUCLEOTIDE SEQUENCE [LARGE SCALE GENOMIC DNA]</scope>
    <source>
        <strain evidence="2 3">CCFEE 5311</strain>
    </source>
</reference>
<feature type="compositionally biased region" description="Polar residues" evidence="1">
    <location>
        <begin position="61"/>
        <end position="71"/>
    </location>
</feature>
<evidence type="ECO:0000313" key="3">
    <source>
        <dbReference type="Proteomes" id="UP000310066"/>
    </source>
</evidence>
<gene>
    <name evidence="2" type="ORF">B0A54_06299</name>
</gene>
<accession>A0A4U0UZ47</accession>
<dbReference type="EMBL" id="NAJP01000028">
    <property type="protein sequence ID" value="TKA41397.1"/>
    <property type="molecule type" value="Genomic_DNA"/>
</dbReference>
<dbReference type="AlphaFoldDB" id="A0A4U0UZ47"/>